<dbReference type="SUPFAM" id="SSF52768">
    <property type="entry name" value="Arginase/deacetylase"/>
    <property type="match status" value="1"/>
</dbReference>
<evidence type="ECO:0000313" key="2">
    <source>
        <dbReference type="Proteomes" id="UP001195769"/>
    </source>
</evidence>
<dbReference type="EMBL" id="JABBWK010000018">
    <property type="protein sequence ID" value="KAG1902286.1"/>
    <property type="molecule type" value="Genomic_DNA"/>
</dbReference>
<evidence type="ECO:0000313" key="1">
    <source>
        <dbReference type="EMBL" id="KAG1902286.1"/>
    </source>
</evidence>
<accession>A0AAD4E9W5</accession>
<comment type="caution">
    <text evidence="1">The sequence shown here is derived from an EMBL/GenBank/DDBJ whole genome shotgun (WGS) entry which is preliminary data.</text>
</comment>
<dbReference type="AlphaFoldDB" id="A0AAD4E9W5"/>
<keyword evidence="2" id="KW-1185">Reference proteome</keyword>
<protein>
    <submittedName>
        <fullName evidence="1">Uncharacterized protein</fullName>
    </submittedName>
</protein>
<reference evidence="1" key="1">
    <citation type="journal article" date="2020" name="New Phytol.">
        <title>Comparative genomics reveals dynamic genome evolution in host specialist ectomycorrhizal fungi.</title>
        <authorList>
            <person name="Lofgren L.A."/>
            <person name="Nguyen N.H."/>
            <person name="Vilgalys R."/>
            <person name="Ruytinx J."/>
            <person name="Liao H.L."/>
            <person name="Branco S."/>
            <person name="Kuo A."/>
            <person name="LaButti K."/>
            <person name="Lipzen A."/>
            <person name="Andreopoulos W."/>
            <person name="Pangilinan J."/>
            <person name="Riley R."/>
            <person name="Hundley H."/>
            <person name="Na H."/>
            <person name="Barry K."/>
            <person name="Grigoriev I.V."/>
            <person name="Stajich J.E."/>
            <person name="Kennedy P.G."/>
        </authorList>
    </citation>
    <scope>NUCLEOTIDE SEQUENCE</scope>
    <source>
        <strain evidence="1">FC203</strain>
    </source>
</reference>
<name>A0AAD4E9W5_9AGAM</name>
<proteinExistence type="predicted"/>
<dbReference type="Proteomes" id="UP001195769">
    <property type="component" value="Unassembled WGS sequence"/>
</dbReference>
<organism evidence="1 2">
    <name type="scientific">Suillus fuscotomentosus</name>
    <dbReference type="NCBI Taxonomy" id="1912939"/>
    <lineage>
        <taxon>Eukaryota</taxon>
        <taxon>Fungi</taxon>
        <taxon>Dikarya</taxon>
        <taxon>Basidiomycota</taxon>
        <taxon>Agaricomycotina</taxon>
        <taxon>Agaricomycetes</taxon>
        <taxon>Agaricomycetidae</taxon>
        <taxon>Boletales</taxon>
        <taxon>Suillineae</taxon>
        <taxon>Suillaceae</taxon>
        <taxon>Suillus</taxon>
    </lineage>
</organism>
<dbReference type="GeneID" id="64655677"/>
<dbReference type="InterPro" id="IPR023696">
    <property type="entry name" value="Ureohydrolase_dom_sf"/>
</dbReference>
<sequence>MNKDFTSRQMHLIRHCLSHHIVQSTQRRYKRNALEFSSTLIPRASSIPASVLAKFELVFIFIKLQDVDKAIFSEANLAMSPRLIVVKMALNYVNRRIHLSFDVDALDPSVASLPMQMCFEGHDYSPCILSLILRTLTTHGHSTLAYADPLYIVYPVPLGLGI</sequence>
<gene>
    <name evidence="1" type="ORF">F5891DRAFT_1025676</name>
</gene>
<dbReference type="RefSeq" id="XP_041227861.1">
    <property type="nucleotide sequence ID" value="XM_041361379.1"/>
</dbReference>